<feature type="compositionally biased region" description="Polar residues" evidence="1">
    <location>
        <begin position="23"/>
        <end position="42"/>
    </location>
</feature>
<gene>
    <name evidence="2" type="ORF">SFRICE_029238</name>
</gene>
<accession>A0A2H1VTB6</accession>
<dbReference type="OrthoDB" id="1684102at2759"/>
<proteinExistence type="predicted"/>
<sequence>MFSRSQVSKMSKSKESMEIDNFKSTADLTSNPGFQSSLSIASKNVDEKPYNPFEHRTVEHPNS</sequence>
<protein>
    <submittedName>
        <fullName evidence="2">SFRICE_029238</fullName>
    </submittedName>
</protein>
<organism evidence="2">
    <name type="scientific">Spodoptera frugiperda</name>
    <name type="common">Fall armyworm</name>
    <dbReference type="NCBI Taxonomy" id="7108"/>
    <lineage>
        <taxon>Eukaryota</taxon>
        <taxon>Metazoa</taxon>
        <taxon>Ecdysozoa</taxon>
        <taxon>Arthropoda</taxon>
        <taxon>Hexapoda</taxon>
        <taxon>Insecta</taxon>
        <taxon>Pterygota</taxon>
        <taxon>Neoptera</taxon>
        <taxon>Endopterygota</taxon>
        <taxon>Lepidoptera</taxon>
        <taxon>Glossata</taxon>
        <taxon>Ditrysia</taxon>
        <taxon>Noctuoidea</taxon>
        <taxon>Noctuidae</taxon>
        <taxon>Amphipyrinae</taxon>
        <taxon>Spodoptera</taxon>
    </lineage>
</organism>
<dbReference type="AlphaFoldDB" id="A0A2H1VTB6"/>
<reference evidence="2" key="1">
    <citation type="submission" date="2016-07" db="EMBL/GenBank/DDBJ databases">
        <authorList>
            <person name="Bretaudeau A."/>
        </authorList>
    </citation>
    <scope>NUCLEOTIDE SEQUENCE</scope>
    <source>
        <strain evidence="2">Rice</strain>
        <tissue evidence="2">Whole body</tissue>
    </source>
</reference>
<dbReference type="EMBL" id="ODYU01004318">
    <property type="protein sequence ID" value="SOQ44063.1"/>
    <property type="molecule type" value="Genomic_DNA"/>
</dbReference>
<evidence type="ECO:0000256" key="1">
    <source>
        <dbReference type="SAM" id="MobiDB-lite"/>
    </source>
</evidence>
<evidence type="ECO:0000313" key="2">
    <source>
        <dbReference type="EMBL" id="SOQ44063.1"/>
    </source>
</evidence>
<feature type="compositionally biased region" description="Basic and acidic residues" evidence="1">
    <location>
        <begin position="44"/>
        <end position="63"/>
    </location>
</feature>
<name>A0A2H1VTB6_SPOFR</name>
<feature type="region of interest" description="Disordered" evidence="1">
    <location>
        <begin position="23"/>
        <end position="63"/>
    </location>
</feature>